<protein>
    <recommendedName>
        <fullName evidence="2">Alpha/beta hydrolase</fullName>
    </recommendedName>
</protein>
<evidence type="ECO:0008006" key="2">
    <source>
        <dbReference type="Google" id="ProtNLM"/>
    </source>
</evidence>
<evidence type="ECO:0000313" key="1">
    <source>
        <dbReference type="EMBL" id="SVD22756.1"/>
    </source>
</evidence>
<sequence>LRQMRELEETNDGPYGLIGFSFGAPQVMIASAHDDIAEDIAGVVGFGGYCNIDHMITFQMTGEFNWKGATHCLRPDPYGRWIIAGNHLMSIPEYQNARDVADALLRLAMEAGERRILAWDPSYDALKETLRSEVTPDRRWLFDVFAPPSDQEPMPEQAKHIAEQLAVAARKASPILDPVPYLSRIRPPVHLLHGRNDHLIPYTETLRMAATFPPEKNVNTTITALLEHSGERSRLSSVGKEIREGAKLVRALSHVLTIA</sequence>
<dbReference type="AlphaFoldDB" id="A0A382TKY6"/>
<dbReference type="Gene3D" id="3.40.50.1820">
    <property type="entry name" value="alpha/beta hydrolase"/>
    <property type="match status" value="1"/>
</dbReference>
<gene>
    <name evidence="1" type="ORF">METZ01_LOCUS375610</name>
</gene>
<dbReference type="EMBL" id="UINC01137426">
    <property type="protein sequence ID" value="SVD22756.1"/>
    <property type="molecule type" value="Genomic_DNA"/>
</dbReference>
<proteinExistence type="predicted"/>
<dbReference type="InterPro" id="IPR029058">
    <property type="entry name" value="AB_hydrolase_fold"/>
</dbReference>
<name>A0A382TKY6_9ZZZZ</name>
<organism evidence="1">
    <name type="scientific">marine metagenome</name>
    <dbReference type="NCBI Taxonomy" id="408172"/>
    <lineage>
        <taxon>unclassified sequences</taxon>
        <taxon>metagenomes</taxon>
        <taxon>ecological metagenomes</taxon>
    </lineage>
</organism>
<accession>A0A382TKY6</accession>
<reference evidence="1" key="1">
    <citation type="submission" date="2018-05" db="EMBL/GenBank/DDBJ databases">
        <authorList>
            <person name="Lanie J.A."/>
            <person name="Ng W.-L."/>
            <person name="Kazmierczak K.M."/>
            <person name="Andrzejewski T.M."/>
            <person name="Davidsen T.M."/>
            <person name="Wayne K.J."/>
            <person name="Tettelin H."/>
            <person name="Glass J.I."/>
            <person name="Rusch D."/>
            <person name="Podicherti R."/>
            <person name="Tsui H.-C.T."/>
            <person name="Winkler M.E."/>
        </authorList>
    </citation>
    <scope>NUCLEOTIDE SEQUENCE</scope>
</reference>
<dbReference type="SUPFAM" id="SSF53474">
    <property type="entry name" value="alpha/beta-Hydrolases"/>
    <property type="match status" value="1"/>
</dbReference>
<feature type="non-terminal residue" evidence="1">
    <location>
        <position position="1"/>
    </location>
</feature>